<protein>
    <submittedName>
        <fullName evidence="1">Unannotated protein</fullName>
    </submittedName>
</protein>
<dbReference type="EMBL" id="CAFABA010000081">
    <property type="protein sequence ID" value="CAB4833783.1"/>
    <property type="molecule type" value="Genomic_DNA"/>
</dbReference>
<organism evidence="1">
    <name type="scientific">freshwater metagenome</name>
    <dbReference type="NCBI Taxonomy" id="449393"/>
    <lineage>
        <taxon>unclassified sequences</taxon>
        <taxon>metagenomes</taxon>
        <taxon>ecological metagenomes</taxon>
    </lineage>
</organism>
<reference evidence="1" key="1">
    <citation type="submission" date="2020-05" db="EMBL/GenBank/DDBJ databases">
        <authorList>
            <person name="Chiriac C."/>
            <person name="Salcher M."/>
            <person name="Ghai R."/>
            <person name="Kavagutti S V."/>
        </authorList>
    </citation>
    <scope>NUCLEOTIDE SEQUENCE</scope>
</reference>
<sequence length="268" mass="29538">MHVLRTVGDVVRAVGREPLRDHQIFGRVEPAREPPHGRARCESDGLDIDIGVGEALGDRLERGDRPSELLAGARVVGGESKLRLGDPYLHGAHHADQAFVQPAQHGGAFGDRAEQLRRGAFEVDLVHGFLARRHAANHGDTGDLRVEKEHRWALRRAGCDEDALRVLGELDHDLDSRERPRAGGLGGGHVRVLDIVVAVLLQRRCQHDRTVGHAGQPGFALAERAELINRERRAHRGYQRKRGRGTALCLEHLTELDEPHAATAHVFA</sequence>
<accession>A0A6J7ALW5</accession>
<name>A0A6J7ALW5_9ZZZZ</name>
<gene>
    <name evidence="1" type="ORF">UFOPK3139_01886</name>
</gene>
<proteinExistence type="predicted"/>
<dbReference type="AlphaFoldDB" id="A0A6J7ALW5"/>
<evidence type="ECO:0000313" key="1">
    <source>
        <dbReference type="EMBL" id="CAB4833783.1"/>
    </source>
</evidence>